<dbReference type="GO" id="GO:0000156">
    <property type="term" value="F:phosphorelay response regulator activity"/>
    <property type="evidence" value="ECO:0007669"/>
    <property type="project" value="TreeGrafter"/>
</dbReference>
<evidence type="ECO:0000256" key="6">
    <source>
        <dbReference type="PROSITE-ProRule" id="PRU00169"/>
    </source>
</evidence>
<accession>A0AAF0CWE5</accession>
<keyword evidence="4 7" id="KW-0238">DNA-binding</keyword>
<evidence type="ECO:0000259" key="9">
    <source>
        <dbReference type="PROSITE" id="PS51755"/>
    </source>
</evidence>
<keyword evidence="5" id="KW-0804">Transcription</keyword>
<dbReference type="GO" id="GO:0005829">
    <property type="term" value="C:cytosol"/>
    <property type="evidence" value="ECO:0007669"/>
    <property type="project" value="TreeGrafter"/>
</dbReference>
<gene>
    <name evidence="10" type="ORF">OL234_05010</name>
</gene>
<dbReference type="EMBL" id="CP110232">
    <property type="protein sequence ID" value="WEG74260.1"/>
    <property type="molecule type" value="Genomic_DNA"/>
</dbReference>
<keyword evidence="2" id="KW-0902">Two-component regulatory system</keyword>
<proteinExistence type="predicted"/>
<dbReference type="PROSITE" id="PS51755">
    <property type="entry name" value="OMPR_PHOB"/>
    <property type="match status" value="1"/>
</dbReference>
<dbReference type="Pfam" id="PF00072">
    <property type="entry name" value="Response_reg"/>
    <property type="match status" value="1"/>
</dbReference>
<dbReference type="PANTHER" id="PTHR48111">
    <property type="entry name" value="REGULATOR OF RPOS"/>
    <property type="match status" value="1"/>
</dbReference>
<evidence type="ECO:0000256" key="2">
    <source>
        <dbReference type="ARBA" id="ARBA00023012"/>
    </source>
</evidence>
<evidence type="ECO:0000256" key="1">
    <source>
        <dbReference type="ARBA" id="ARBA00022553"/>
    </source>
</evidence>
<evidence type="ECO:0000256" key="5">
    <source>
        <dbReference type="ARBA" id="ARBA00023163"/>
    </source>
</evidence>
<evidence type="ECO:0000256" key="4">
    <source>
        <dbReference type="ARBA" id="ARBA00023125"/>
    </source>
</evidence>
<dbReference type="PANTHER" id="PTHR48111:SF21">
    <property type="entry name" value="DNA-BINDING DUAL MASTER TRANSCRIPTIONAL REGULATOR RPAA"/>
    <property type="match status" value="1"/>
</dbReference>
<dbReference type="Pfam" id="PF00486">
    <property type="entry name" value="Trans_reg_C"/>
    <property type="match status" value="1"/>
</dbReference>
<dbReference type="GO" id="GO:0032993">
    <property type="term" value="C:protein-DNA complex"/>
    <property type="evidence" value="ECO:0007669"/>
    <property type="project" value="TreeGrafter"/>
</dbReference>
<dbReference type="Gene3D" id="1.10.10.10">
    <property type="entry name" value="Winged helix-like DNA-binding domain superfamily/Winged helix DNA-binding domain"/>
    <property type="match status" value="1"/>
</dbReference>
<organism evidence="10 11">
    <name type="scientific">Vagococcus intermedius</name>
    <dbReference type="NCBI Taxonomy" id="2991418"/>
    <lineage>
        <taxon>Bacteria</taxon>
        <taxon>Bacillati</taxon>
        <taxon>Bacillota</taxon>
        <taxon>Bacilli</taxon>
        <taxon>Lactobacillales</taxon>
        <taxon>Enterococcaceae</taxon>
        <taxon>Vagococcus</taxon>
    </lineage>
</organism>
<dbReference type="InterPro" id="IPR011006">
    <property type="entry name" value="CheY-like_superfamily"/>
</dbReference>
<dbReference type="InterPro" id="IPR039420">
    <property type="entry name" value="WalR-like"/>
</dbReference>
<feature type="modified residue" description="4-aspartylphosphate" evidence="6">
    <location>
        <position position="54"/>
    </location>
</feature>
<dbReference type="SUPFAM" id="SSF52172">
    <property type="entry name" value="CheY-like"/>
    <property type="match status" value="1"/>
</dbReference>
<protein>
    <submittedName>
        <fullName evidence="10">Response regulator transcription factor</fullName>
    </submittedName>
</protein>
<sequence>MASPVILILDSNQRTGFLLKDELETAGMAVKVTTSYFDGLFEFKHKKIDLVITDISLGCEADFTSLKEIKRLSNIPVIVLSHLSDAKLAIQAFELGADDYLTRPFSSREVSLRTSRLLRYYYQESPLLLSKETYCSKVGLVIDFKERTVFIDRKKIALTHLEYGILTYLVKNEARIVSREELLKEVWGYSYLGKERNVDVAIRKLRNKLLIFSPRVSKCIETKWQKGYRFNAH</sequence>
<dbReference type="InterPro" id="IPR001789">
    <property type="entry name" value="Sig_transdc_resp-reg_receiver"/>
</dbReference>
<feature type="DNA-binding region" description="OmpR/PhoB-type" evidence="7">
    <location>
        <begin position="130"/>
        <end position="232"/>
    </location>
</feature>
<dbReference type="GO" id="GO:0000976">
    <property type="term" value="F:transcription cis-regulatory region binding"/>
    <property type="evidence" value="ECO:0007669"/>
    <property type="project" value="TreeGrafter"/>
</dbReference>
<dbReference type="Proteomes" id="UP001179647">
    <property type="component" value="Chromosome"/>
</dbReference>
<evidence type="ECO:0000256" key="3">
    <source>
        <dbReference type="ARBA" id="ARBA00023015"/>
    </source>
</evidence>
<dbReference type="CDD" id="cd00383">
    <property type="entry name" value="trans_reg_C"/>
    <property type="match status" value="1"/>
</dbReference>
<dbReference type="SMART" id="SM00862">
    <property type="entry name" value="Trans_reg_C"/>
    <property type="match status" value="1"/>
</dbReference>
<dbReference type="InterPro" id="IPR036388">
    <property type="entry name" value="WH-like_DNA-bd_sf"/>
</dbReference>
<evidence type="ECO:0000313" key="10">
    <source>
        <dbReference type="EMBL" id="WEG74260.1"/>
    </source>
</evidence>
<dbReference type="InterPro" id="IPR001867">
    <property type="entry name" value="OmpR/PhoB-type_DNA-bd"/>
</dbReference>
<dbReference type="AlphaFoldDB" id="A0AAF0CWE5"/>
<dbReference type="KEGG" id="vie:OL234_05010"/>
<evidence type="ECO:0000313" key="11">
    <source>
        <dbReference type="Proteomes" id="UP001179647"/>
    </source>
</evidence>
<dbReference type="GO" id="GO:0006355">
    <property type="term" value="P:regulation of DNA-templated transcription"/>
    <property type="evidence" value="ECO:0007669"/>
    <property type="project" value="InterPro"/>
</dbReference>
<evidence type="ECO:0000259" key="8">
    <source>
        <dbReference type="PROSITE" id="PS50110"/>
    </source>
</evidence>
<name>A0AAF0CWE5_9ENTE</name>
<keyword evidence="11" id="KW-1185">Reference proteome</keyword>
<dbReference type="RefSeq" id="WP_275470059.1">
    <property type="nucleotide sequence ID" value="NZ_CP110232.1"/>
</dbReference>
<dbReference type="PROSITE" id="PS50110">
    <property type="entry name" value="RESPONSE_REGULATORY"/>
    <property type="match status" value="1"/>
</dbReference>
<keyword evidence="3" id="KW-0805">Transcription regulation</keyword>
<reference evidence="10" key="1">
    <citation type="submission" date="2022-10" db="EMBL/GenBank/DDBJ databases">
        <title>Vagococcus sp. isolated from poultry meat.</title>
        <authorList>
            <person name="Johansson P."/>
            <person name="Bjorkroth J."/>
        </authorList>
    </citation>
    <scope>NUCLEOTIDE SEQUENCE</scope>
    <source>
        <strain evidence="10">STAA11</strain>
    </source>
</reference>
<feature type="domain" description="Response regulatory" evidence="8">
    <location>
        <begin position="5"/>
        <end position="118"/>
    </location>
</feature>
<evidence type="ECO:0000256" key="7">
    <source>
        <dbReference type="PROSITE-ProRule" id="PRU01091"/>
    </source>
</evidence>
<feature type="domain" description="OmpR/PhoB-type" evidence="9">
    <location>
        <begin position="130"/>
        <end position="232"/>
    </location>
</feature>
<dbReference type="Gene3D" id="3.40.50.2300">
    <property type="match status" value="1"/>
</dbReference>
<dbReference type="SMART" id="SM00448">
    <property type="entry name" value="REC"/>
    <property type="match status" value="1"/>
</dbReference>
<keyword evidence="1 6" id="KW-0597">Phosphoprotein</keyword>